<name>A0AAW1I5M3_SAPOF</name>
<dbReference type="InterPro" id="IPR044578">
    <property type="entry name" value="BIR6-like"/>
</dbReference>
<comment type="caution">
    <text evidence="3">The sequence shown here is derived from an EMBL/GenBank/DDBJ whole genome shotgun (WGS) entry which is preliminary data.</text>
</comment>
<dbReference type="NCBIfam" id="TIGR00756">
    <property type="entry name" value="PPR"/>
    <property type="match status" value="5"/>
</dbReference>
<keyword evidence="4" id="KW-1185">Reference proteome</keyword>
<feature type="repeat" description="PPR" evidence="2">
    <location>
        <begin position="267"/>
        <end position="301"/>
    </location>
</feature>
<feature type="repeat" description="PPR" evidence="2">
    <location>
        <begin position="407"/>
        <end position="441"/>
    </location>
</feature>
<keyword evidence="1" id="KW-0677">Repeat</keyword>
<feature type="repeat" description="PPR" evidence="2">
    <location>
        <begin position="372"/>
        <end position="406"/>
    </location>
</feature>
<gene>
    <name evidence="3" type="ORF">RND81_10G232900</name>
</gene>
<evidence type="ECO:0000256" key="1">
    <source>
        <dbReference type="ARBA" id="ARBA00022737"/>
    </source>
</evidence>
<evidence type="ECO:0000313" key="4">
    <source>
        <dbReference type="Proteomes" id="UP001443914"/>
    </source>
</evidence>
<dbReference type="InterPro" id="IPR011990">
    <property type="entry name" value="TPR-like_helical_dom_sf"/>
</dbReference>
<accession>A0AAW1I5M3</accession>
<evidence type="ECO:0000256" key="2">
    <source>
        <dbReference type="PROSITE-ProRule" id="PRU00708"/>
    </source>
</evidence>
<feature type="repeat" description="PPR" evidence="2">
    <location>
        <begin position="442"/>
        <end position="476"/>
    </location>
</feature>
<dbReference type="Proteomes" id="UP001443914">
    <property type="component" value="Unassembled WGS sequence"/>
</dbReference>
<dbReference type="PANTHER" id="PTHR47003:SF2">
    <property type="entry name" value="OS01G0970900 PROTEIN"/>
    <property type="match status" value="1"/>
</dbReference>
<evidence type="ECO:0000313" key="3">
    <source>
        <dbReference type="EMBL" id="KAK9684795.1"/>
    </source>
</evidence>
<dbReference type="PANTHER" id="PTHR47003">
    <property type="entry name" value="OS01G0970900 PROTEIN"/>
    <property type="match status" value="1"/>
</dbReference>
<dbReference type="Gene3D" id="1.25.40.10">
    <property type="entry name" value="Tetratricopeptide repeat domain"/>
    <property type="match status" value="3"/>
</dbReference>
<protein>
    <recommendedName>
        <fullName evidence="5">Pentatricopeptide repeat-containing protein</fullName>
    </recommendedName>
</protein>
<dbReference type="EMBL" id="JBDFQZ010000010">
    <property type="protein sequence ID" value="KAK9684795.1"/>
    <property type="molecule type" value="Genomic_DNA"/>
</dbReference>
<dbReference type="Pfam" id="PF01535">
    <property type="entry name" value="PPR"/>
    <property type="match status" value="3"/>
</dbReference>
<proteinExistence type="predicted"/>
<feature type="repeat" description="PPR" evidence="2">
    <location>
        <begin position="513"/>
        <end position="547"/>
    </location>
</feature>
<reference evidence="3" key="1">
    <citation type="submission" date="2024-03" db="EMBL/GenBank/DDBJ databases">
        <title>WGS assembly of Saponaria officinalis var. Norfolk2.</title>
        <authorList>
            <person name="Jenkins J."/>
            <person name="Shu S."/>
            <person name="Grimwood J."/>
            <person name="Barry K."/>
            <person name="Goodstein D."/>
            <person name="Schmutz J."/>
            <person name="Leebens-Mack J."/>
            <person name="Osbourn A."/>
        </authorList>
    </citation>
    <scope>NUCLEOTIDE SEQUENCE [LARGE SCALE GENOMIC DNA]</scope>
    <source>
        <strain evidence="3">JIC</strain>
    </source>
</reference>
<dbReference type="Pfam" id="PF13041">
    <property type="entry name" value="PPR_2"/>
    <property type="match status" value="1"/>
</dbReference>
<organism evidence="3 4">
    <name type="scientific">Saponaria officinalis</name>
    <name type="common">Common soapwort</name>
    <name type="synonym">Lychnis saponaria</name>
    <dbReference type="NCBI Taxonomy" id="3572"/>
    <lineage>
        <taxon>Eukaryota</taxon>
        <taxon>Viridiplantae</taxon>
        <taxon>Streptophyta</taxon>
        <taxon>Embryophyta</taxon>
        <taxon>Tracheophyta</taxon>
        <taxon>Spermatophyta</taxon>
        <taxon>Magnoliopsida</taxon>
        <taxon>eudicotyledons</taxon>
        <taxon>Gunneridae</taxon>
        <taxon>Pentapetalae</taxon>
        <taxon>Caryophyllales</taxon>
        <taxon>Caryophyllaceae</taxon>
        <taxon>Caryophylleae</taxon>
        <taxon>Saponaria</taxon>
    </lineage>
</organism>
<dbReference type="AlphaFoldDB" id="A0AAW1I5M3"/>
<sequence length="638" mass="74032">MNRAKLLRLSIGLATSLSSTRLNSFCLTQVTCFSQLIQFSPFSPHTNPHPRFKNPNLHQNLFSSSNSDSFIDFISSNDFSEEIEIELQKMDPKLTHESIVYVLLKLSKNPQKCLNFFKWVCVRNEFHVSYVHYTILLKSLVCREFLDNFWEIALEMQEKGFYIDKQVFLHVITNLKREKLDKTATEWTRFHKSLCKDFARNDVVKYVVDLIMEFGWGEEVKEKLSKKLKFPLSENFMIRVLRDLWKQPLSALKFFEWVDGCDGFVLNSVTYNAMLKVLAQPESINEFWELLGRMRDDGFEVDLDSYLKITRLGRLPTMDAVKFFELMMTGPYKPSLHECSSILKSILHDRTPDMELAYRAVNKYVDTGNALSKRVYDGIHRILCKLGKLDEAKTIVREMRIAGFEPDNITYSQEIFGLCTQKRFKDACNVLDEMEEQGCIPDIKTWTILIQGFCAAKQVDRALSCFFKMVEKNVNPDPEMLEVLLHGFLSEDRVFGGYRFLVEMVKKGRVKPWRTSYKLMIDKLTEVGKVEEALDLVKIMKKQGYSPFPDPIVRYVAKVGTVENAKKVVWAQCVPGAPSSAAYVWMIKSFMEEGRESEAKNLVYRSPKRVRCQKTIRKLFEETGFGTKEKATLKDDVH</sequence>
<dbReference type="PROSITE" id="PS51375">
    <property type="entry name" value="PPR"/>
    <property type="match status" value="5"/>
</dbReference>
<evidence type="ECO:0008006" key="5">
    <source>
        <dbReference type="Google" id="ProtNLM"/>
    </source>
</evidence>
<dbReference type="GO" id="GO:0008380">
    <property type="term" value="P:RNA splicing"/>
    <property type="evidence" value="ECO:0007669"/>
    <property type="project" value="InterPro"/>
</dbReference>
<dbReference type="InterPro" id="IPR002885">
    <property type="entry name" value="PPR_rpt"/>
</dbReference>